<sequence length="162" mass="18166">ERLEAARQAVAEGKKQNVALMEQNQVLRDEQAEGELQRAELEGQVRQMQEVCPLLAESLCSLPVPPPKLTLSLPQILRQRQESEGASLRNVQKLQEEREVLQERLCGLQRAVVQLESEKREVERSSMRLEKDKNALKKTLDKVRGGSGGIPAPPEQLVPPFG</sequence>
<proteinExistence type="predicted"/>
<feature type="compositionally biased region" description="Pro residues" evidence="2">
    <location>
        <begin position="151"/>
        <end position="162"/>
    </location>
</feature>
<reference evidence="3" key="1">
    <citation type="submission" date="2009-11" db="EMBL/GenBank/DDBJ databases">
        <authorList>
            <consortium name="US DOE Joint Genome Institute (JGI-PGF)"/>
            <person name="Ottilar R."/>
            <person name="Schmutz J."/>
            <person name="Salamov A."/>
            <person name="Cheng J.F."/>
            <person name="Lucas S."/>
            <person name="Pitluck S."/>
            <person name="Gundlach H."/>
            <person name="Guo Y."/>
            <person name="Haberer G."/>
            <person name="Nasrallah J."/>
            <person name="Mayer K.F.X."/>
            <person name="van de Peer Y."/>
            <person name="Weigel D."/>
            <person name="Grigoriev I.V."/>
        </authorList>
    </citation>
    <scope>NUCLEOTIDE SEQUENCE</scope>
    <source>
        <strain evidence="3">Nigerian</strain>
    </source>
</reference>
<feature type="region of interest" description="Disordered" evidence="2">
    <location>
        <begin position="140"/>
        <end position="162"/>
    </location>
</feature>
<accession>A0A1B8XW63</accession>
<dbReference type="AlphaFoldDB" id="A0A1B8XW63"/>
<evidence type="ECO:0000256" key="1">
    <source>
        <dbReference type="SAM" id="Coils"/>
    </source>
</evidence>
<evidence type="ECO:0000256" key="2">
    <source>
        <dbReference type="SAM" id="MobiDB-lite"/>
    </source>
</evidence>
<gene>
    <name evidence="3" type="ORF">XENTR_v900309672mg</name>
</gene>
<name>A0A1B8XW63_XENTR</name>
<feature type="non-terminal residue" evidence="3">
    <location>
        <position position="1"/>
    </location>
</feature>
<keyword evidence="1" id="KW-0175">Coiled coil</keyword>
<protein>
    <submittedName>
        <fullName evidence="3">Uncharacterized protein</fullName>
    </submittedName>
</protein>
<dbReference type="EMBL" id="KV461108">
    <property type="protein sequence ID" value="OCA14877.1"/>
    <property type="molecule type" value="Genomic_DNA"/>
</dbReference>
<reference evidence="3" key="2">
    <citation type="journal article" date="2010" name="Science">
        <title>The genome of the Western clawed frog Xenopus tropicalis.</title>
        <authorList>
            <person name="Hellsten U."/>
            <person name="Harland R.M."/>
            <person name="Gilchrist M.J."/>
            <person name="Hendrix D."/>
            <person name="Jurka J."/>
            <person name="Kapitonov V."/>
            <person name="Ovcharenko I."/>
            <person name="Putnam N.H."/>
            <person name="Shu S."/>
            <person name="Taher L."/>
            <person name="Blitz I.L."/>
            <person name="Blumberg B."/>
            <person name="Dichmann D.S."/>
            <person name="Dubchak I."/>
            <person name="Amaya E."/>
            <person name="Detter J.C."/>
            <person name="Fletcher R."/>
            <person name="Gerhard D.S."/>
            <person name="Goodstein D."/>
            <person name="Graves T."/>
            <person name="Grigoriev I.V."/>
            <person name="Grimwood J."/>
            <person name="Kawashima T."/>
            <person name="Lindquist E."/>
            <person name="Lucas S.M."/>
            <person name="Mead P.E."/>
            <person name="Mitros T."/>
            <person name="Ogino H."/>
            <person name="Ohta Y."/>
            <person name="Poliakov A.V."/>
            <person name="Pollet N."/>
            <person name="Robert J."/>
            <person name="Salamov A."/>
            <person name="Sater A.K."/>
            <person name="Schmutz J."/>
            <person name="Terry A."/>
            <person name="Vize P.D."/>
            <person name="Warren W.C."/>
            <person name="Wells D."/>
            <person name="Wills A."/>
            <person name="Wilson R.K."/>
            <person name="Zimmerman L.B."/>
            <person name="Zorn A.M."/>
            <person name="Grainger R."/>
            <person name="Grammer T."/>
            <person name="Khokha M.K."/>
            <person name="Richardson P.M."/>
            <person name="Rokhsar D.S."/>
        </authorList>
    </citation>
    <scope>NUCLEOTIDE SEQUENCE [LARGE SCALE GENOMIC DNA]</scope>
    <source>
        <strain evidence="3">Nigerian</strain>
    </source>
</reference>
<evidence type="ECO:0000313" key="3">
    <source>
        <dbReference type="EMBL" id="OCA14877.1"/>
    </source>
</evidence>
<reference evidence="3" key="3">
    <citation type="submission" date="2016-05" db="EMBL/GenBank/DDBJ databases">
        <title>WGS assembly of Xenopus tropicalis.</title>
        <authorList>
            <person name="Sessions A."/>
            <person name="Jenkins J."/>
            <person name="Mitros T."/>
            <person name="Lyons J.T."/>
            <person name="Dichmann D.S."/>
            <person name="Robert J."/>
            <person name="Harland R.M."/>
            <person name="Rokhsar D.S."/>
        </authorList>
    </citation>
    <scope>NUCLEOTIDE SEQUENCE</scope>
    <source>
        <strain evidence="3">Nigerian</strain>
    </source>
</reference>
<organism evidence="3">
    <name type="scientific">Xenopus tropicalis</name>
    <name type="common">Western clawed frog</name>
    <name type="synonym">Silurana tropicalis</name>
    <dbReference type="NCBI Taxonomy" id="8364"/>
    <lineage>
        <taxon>Eukaryota</taxon>
        <taxon>Metazoa</taxon>
        <taxon>Chordata</taxon>
        <taxon>Craniata</taxon>
        <taxon>Vertebrata</taxon>
        <taxon>Euteleostomi</taxon>
        <taxon>Amphibia</taxon>
        <taxon>Batrachia</taxon>
        <taxon>Anura</taxon>
        <taxon>Pipoidea</taxon>
        <taxon>Pipidae</taxon>
        <taxon>Xenopodinae</taxon>
        <taxon>Xenopus</taxon>
        <taxon>Silurana</taxon>
    </lineage>
</organism>
<feature type="coiled-coil region" evidence="1">
    <location>
        <begin position="112"/>
        <end position="139"/>
    </location>
</feature>